<proteinExistence type="predicted"/>
<keyword evidence="1" id="KW-1277">Toxin-antitoxin system</keyword>
<comment type="caution">
    <text evidence="2">The sequence shown here is derived from an EMBL/GenBank/DDBJ whole genome shotgun (WGS) entry which is preliminary data.</text>
</comment>
<protein>
    <submittedName>
        <fullName evidence="2">Type II toxin-antitoxin system RelE/ParE family toxin</fullName>
    </submittedName>
</protein>
<gene>
    <name evidence="2" type="ORF">G8O67_005419</name>
</gene>
<sequence>MQVEYTLTAKTSLEQIADHLRSNDIDPRPVIAEILEQFENRVTAFPSGCQLCPELLKLGVAKYRECNTPEGYRVLYSVEGDNITAHVVLSQRQDIKQLLFRRLIRV</sequence>
<reference evidence="2" key="2">
    <citation type="submission" date="2020-02" db="EMBL/GenBank/DDBJ databases">
        <authorList>
            <consortium name="NCBI Pathogen Detection Project"/>
        </authorList>
    </citation>
    <scope>NUCLEOTIDE SEQUENCE</scope>
    <source>
        <strain evidence="2">MA.CK_00/00002125</strain>
    </source>
</reference>
<dbReference type="InterPro" id="IPR007712">
    <property type="entry name" value="RelE/ParE_toxin"/>
</dbReference>
<name>A0A756I6M7_SALER</name>
<organism evidence="2">
    <name type="scientific">Salmonella enterica</name>
    <name type="common">Salmonella choleraesuis</name>
    <dbReference type="NCBI Taxonomy" id="28901"/>
    <lineage>
        <taxon>Bacteria</taxon>
        <taxon>Pseudomonadati</taxon>
        <taxon>Pseudomonadota</taxon>
        <taxon>Gammaproteobacteria</taxon>
        <taxon>Enterobacterales</taxon>
        <taxon>Enterobacteriaceae</taxon>
        <taxon>Salmonella</taxon>
    </lineage>
</organism>
<dbReference type="Pfam" id="PF05016">
    <property type="entry name" value="ParE_toxin"/>
    <property type="match status" value="1"/>
</dbReference>
<dbReference type="AlphaFoldDB" id="A0A756I6M7"/>
<dbReference type="InterPro" id="IPR035093">
    <property type="entry name" value="RelE/ParE_toxin_dom_sf"/>
</dbReference>
<dbReference type="EMBL" id="DAAWYJ010000056">
    <property type="protein sequence ID" value="HAG0017998.1"/>
    <property type="molecule type" value="Genomic_DNA"/>
</dbReference>
<accession>A0A756I6M7</accession>
<evidence type="ECO:0000256" key="1">
    <source>
        <dbReference type="ARBA" id="ARBA00022649"/>
    </source>
</evidence>
<evidence type="ECO:0000313" key="2">
    <source>
        <dbReference type="EMBL" id="HAG0017998.1"/>
    </source>
</evidence>
<dbReference type="Gene3D" id="3.30.2310.20">
    <property type="entry name" value="RelE-like"/>
    <property type="match status" value="1"/>
</dbReference>
<reference evidence="2" key="1">
    <citation type="journal article" date="2018" name="Genome Biol.">
        <title>SKESA: strategic k-mer extension for scrupulous assemblies.</title>
        <authorList>
            <person name="Souvorov A."/>
            <person name="Agarwala R."/>
            <person name="Lipman D.J."/>
        </authorList>
    </citation>
    <scope>NUCLEOTIDE SEQUENCE</scope>
    <source>
        <strain evidence="2">MA.CK_00/00002125</strain>
    </source>
</reference>